<evidence type="ECO:0000259" key="4">
    <source>
        <dbReference type="PROSITE" id="PS50977"/>
    </source>
</evidence>
<sequence length="219" mass="24549">MELMNITSEDISGKDAKGASKSRGNRTTRIPEILEVAIRVFAREGNAGFTQRRVAADAGVRLSTLQHYFGSRESLLQSTIEEMGKRYLERFRLLADDALRTPEARLETLLDETFDVLTGPDNVVSPFALEVWCLAEHQASVRDLMVRVSGDFQEVFSKLVAEINPALARDECRLRGALIYSHWQGLIVFLRRSGRNAPDLVAFRTATKVVWKALSNASH</sequence>
<dbReference type="InterPro" id="IPR009057">
    <property type="entry name" value="Homeodomain-like_sf"/>
</dbReference>
<evidence type="ECO:0000313" key="5">
    <source>
        <dbReference type="EMBL" id="SAL42199.1"/>
    </source>
</evidence>
<dbReference type="GO" id="GO:0003700">
    <property type="term" value="F:DNA-binding transcription factor activity"/>
    <property type="evidence" value="ECO:0007669"/>
    <property type="project" value="TreeGrafter"/>
</dbReference>
<gene>
    <name evidence="5" type="ORF">AWB65_03212</name>
</gene>
<feature type="domain" description="HTH tetR-type" evidence="4">
    <location>
        <begin position="27"/>
        <end position="87"/>
    </location>
</feature>
<organism evidence="5 6">
    <name type="scientific">Caballeronia humi</name>
    <dbReference type="NCBI Taxonomy" id="326474"/>
    <lineage>
        <taxon>Bacteria</taxon>
        <taxon>Pseudomonadati</taxon>
        <taxon>Pseudomonadota</taxon>
        <taxon>Betaproteobacteria</taxon>
        <taxon>Burkholderiales</taxon>
        <taxon>Burkholderiaceae</taxon>
        <taxon>Caballeronia</taxon>
    </lineage>
</organism>
<feature type="compositionally biased region" description="Polar residues" evidence="3">
    <location>
        <begin position="1"/>
        <end position="10"/>
    </location>
</feature>
<dbReference type="AlphaFoldDB" id="A0A158HDX9"/>
<protein>
    <submittedName>
        <fullName evidence="5">TetR family transcriptional regulator</fullName>
    </submittedName>
</protein>
<dbReference type="STRING" id="326474.AWB65_03212"/>
<evidence type="ECO:0000313" key="6">
    <source>
        <dbReference type="Proteomes" id="UP000054977"/>
    </source>
</evidence>
<dbReference type="PROSITE" id="PS50977">
    <property type="entry name" value="HTH_TETR_2"/>
    <property type="match status" value="1"/>
</dbReference>
<dbReference type="PRINTS" id="PR00455">
    <property type="entry name" value="HTHTETR"/>
</dbReference>
<dbReference type="SUPFAM" id="SSF46689">
    <property type="entry name" value="Homeodomain-like"/>
    <property type="match status" value="1"/>
</dbReference>
<dbReference type="Proteomes" id="UP000054977">
    <property type="component" value="Unassembled WGS sequence"/>
</dbReference>
<dbReference type="OrthoDB" id="8586619at2"/>
<keyword evidence="1 2" id="KW-0238">DNA-binding</keyword>
<feature type="DNA-binding region" description="H-T-H motif" evidence="2">
    <location>
        <begin position="50"/>
        <end position="69"/>
    </location>
</feature>
<evidence type="ECO:0000256" key="3">
    <source>
        <dbReference type="SAM" id="MobiDB-lite"/>
    </source>
</evidence>
<dbReference type="InterPro" id="IPR001647">
    <property type="entry name" value="HTH_TetR"/>
</dbReference>
<dbReference type="Pfam" id="PF00440">
    <property type="entry name" value="TetR_N"/>
    <property type="match status" value="1"/>
</dbReference>
<dbReference type="Gene3D" id="1.10.357.10">
    <property type="entry name" value="Tetracycline Repressor, domain 2"/>
    <property type="match status" value="1"/>
</dbReference>
<feature type="region of interest" description="Disordered" evidence="3">
    <location>
        <begin position="1"/>
        <end position="25"/>
    </location>
</feature>
<name>A0A158HDX9_9BURK</name>
<dbReference type="PANTHER" id="PTHR30055:SF146">
    <property type="entry name" value="HTH-TYPE TRANSCRIPTIONAL DUAL REGULATOR CECR"/>
    <property type="match status" value="1"/>
</dbReference>
<accession>A0A158HDX9</accession>
<dbReference type="GO" id="GO:0000976">
    <property type="term" value="F:transcription cis-regulatory region binding"/>
    <property type="evidence" value="ECO:0007669"/>
    <property type="project" value="TreeGrafter"/>
</dbReference>
<reference evidence="5" key="1">
    <citation type="submission" date="2016-01" db="EMBL/GenBank/DDBJ databases">
        <authorList>
            <person name="Peeters C."/>
        </authorList>
    </citation>
    <scope>NUCLEOTIDE SEQUENCE [LARGE SCALE GENOMIC DNA]</scope>
    <source>
        <strain evidence="5">LMG 22934</strain>
    </source>
</reference>
<dbReference type="InterPro" id="IPR050109">
    <property type="entry name" value="HTH-type_TetR-like_transc_reg"/>
</dbReference>
<evidence type="ECO:0000256" key="2">
    <source>
        <dbReference type="PROSITE-ProRule" id="PRU00335"/>
    </source>
</evidence>
<dbReference type="EMBL" id="FCNW02000015">
    <property type="protein sequence ID" value="SAL42199.1"/>
    <property type="molecule type" value="Genomic_DNA"/>
</dbReference>
<proteinExistence type="predicted"/>
<comment type="caution">
    <text evidence="5">The sequence shown here is derived from an EMBL/GenBank/DDBJ whole genome shotgun (WGS) entry which is preliminary data.</text>
</comment>
<evidence type="ECO:0000256" key="1">
    <source>
        <dbReference type="ARBA" id="ARBA00023125"/>
    </source>
</evidence>
<keyword evidence="6" id="KW-1185">Reference proteome</keyword>
<dbReference type="PANTHER" id="PTHR30055">
    <property type="entry name" value="HTH-TYPE TRANSCRIPTIONAL REGULATOR RUTR"/>
    <property type="match status" value="1"/>
</dbReference>
<dbReference type="RefSeq" id="WP_087668087.1">
    <property type="nucleotide sequence ID" value="NZ_FCNW02000015.1"/>
</dbReference>